<keyword evidence="4" id="KW-0472">Membrane</keyword>
<keyword evidence="7" id="KW-1185">Reference proteome</keyword>
<organism evidence="6 7">
    <name type="scientific">Neofusicoccum ribis</name>
    <dbReference type="NCBI Taxonomy" id="45134"/>
    <lineage>
        <taxon>Eukaryota</taxon>
        <taxon>Fungi</taxon>
        <taxon>Dikarya</taxon>
        <taxon>Ascomycota</taxon>
        <taxon>Pezizomycotina</taxon>
        <taxon>Dothideomycetes</taxon>
        <taxon>Dothideomycetes incertae sedis</taxon>
        <taxon>Botryosphaeriales</taxon>
        <taxon>Botryosphaeriaceae</taxon>
        <taxon>Neofusicoccum</taxon>
    </lineage>
</organism>
<evidence type="ECO:0000313" key="7">
    <source>
        <dbReference type="Proteomes" id="UP001521116"/>
    </source>
</evidence>
<comment type="subcellular location">
    <subcellularLocation>
        <location evidence="1">Membrane</location>
        <topology evidence="1">Multi-pass membrane protein</topology>
    </subcellularLocation>
</comment>
<dbReference type="Proteomes" id="UP001521116">
    <property type="component" value="Unassembled WGS sequence"/>
</dbReference>
<comment type="similarity">
    <text evidence="5">Belongs to the anthrone oxygenase family.</text>
</comment>
<dbReference type="PANTHER" id="PTHR35042:SF1">
    <property type="entry name" value="DUF1772-DOMAIN-CONTAINING PROTEIN"/>
    <property type="match status" value="1"/>
</dbReference>
<evidence type="ECO:0000256" key="4">
    <source>
        <dbReference type="ARBA" id="ARBA00023136"/>
    </source>
</evidence>
<dbReference type="InterPro" id="IPR013901">
    <property type="entry name" value="Anthrone_oxy"/>
</dbReference>
<evidence type="ECO:0000256" key="2">
    <source>
        <dbReference type="ARBA" id="ARBA00022692"/>
    </source>
</evidence>
<evidence type="ECO:0000256" key="5">
    <source>
        <dbReference type="ARBA" id="ARBA00034313"/>
    </source>
</evidence>
<accession>A0ABR3T9I2</accession>
<reference evidence="6 7" key="1">
    <citation type="submission" date="2024-02" db="EMBL/GenBank/DDBJ databases">
        <title>De novo assembly and annotation of 12 fungi associated with fruit tree decline syndrome in Ontario, Canada.</title>
        <authorList>
            <person name="Sulman M."/>
            <person name="Ellouze W."/>
            <person name="Ilyukhin E."/>
        </authorList>
    </citation>
    <scope>NUCLEOTIDE SEQUENCE [LARGE SCALE GENOMIC DNA]</scope>
    <source>
        <strain evidence="6 7">M1-105</strain>
    </source>
</reference>
<keyword evidence="2" id="KW-0812">Transmembrane</keyword>
<protein>
    <submittedName>
        <fullName evidence="6">Uncharacterized protein</fullName>
    </submittedName>
</protein>
<evidence type="ECO:0000313" key="6">
    <source>
        <dbReference type="EMBL" id="KAL1636033.1"/>
    </source>
</evidence>
<name>A0ABR3T9I2_9PEZI</name>
<dbReference type="PANTHER" id="PTHR35042">
    <property type="entry name" value="ANTHRONE OXYGENASE ENCC"/>
    <property type="match status" value="1"/>
</dbReference>
<sequence length="188" mass="20163">MTPPLPVFLEPVPVTIRLSQAVGITASAFMCGQTAAASFQLVPSLLDAPAPLLARQWLKARNIGMKVSLPSIAASISLFAWLASREAPDSIPRKLYTAAALLYFAKIPYSFIFLRPTDEALLAKAESFATTSITDTAVEVGVAKEETTHVLVDKWATINLGRAVLGFAGAACSVWATLGRVDVIRYRL</sequence>
<evidence type="ECO:0000256" key="1">
    <source>
        <dbReference type="ARBA" id="ARBA00004141"/>
    </source>
</evidence>
<proteinExistence type="inferred from homology"/>
<dbReference type="EMBL" id="JAJVDC020000008">
    <property type="protein sequence ID" value="KAL1636033.1"/>
    <property type="molecule type" value="Genomic_DNA"/>
</dbReference>
<comment type="caution">
    <text evidence="6">The sequence shown here is derived from an EMBL/GenBank/DDBJ whole genome shotgun (WGS) entry which is preliminary data.</text>
</comment>
<dbReference type="Pfam" id="PF08592">
    <property type="entry name" value="Anthrone_oxy"/>
    <property type="match status" value="1"/>
</dbReference>
<evidence type="ECO:0000256" key="3">
    <source>
        <dbReference type="ARBA" id="ARBA00022989"/>
    </source>
</evidence>
<gene>
    <name evidence="6" type="ORF">SLS56_001385</name>
</gene>
<keyword evidence="3" id="KW-1133">Transmembrane helix</keyword>